<accession>A0A0G4GRC0</accession>
<feature type="region of interest" description="Disordered" evidence="1">
    <location>
        <begin position="378"/>
        <end position="452"/>
    </location>
</feature>
<keyword evidence="4" id="KW-1185">Reference proteome</keyword>
<gene>
    <name evidence="3" type="ORF">Vbra_18458</name>
</gene>
<evidence type="ECO:0000313" key="4">
    <source>
        <dbReference type="Proteomes" id="UP000041254"/>
    </source>
</evidence>
<dbReference type="VEuPathDB" id="CryptoDB:Vbra_18458"/>
<feature type="compositionally biased region" description="Low complexity" evidence="1">
    <location>
        <begin position="394"/>
        <end position="406"/>
    </location>
</feature>
<dbReference type="EMBL" id="CDMY01000770">
    <property type="protein sequence ID" value="CEM33073.1"/>
    <property type="molecule type" value="Genomic_DNA"/>
</dbReference>
<evidence type="ECO:0000313" key="3">
    <source>
        <dbReference type="EMBL" id="CEM33073.1"/>
    </source>
</evidence>
<protein>
    <submittedName>
        <fullName evidence="3">Uncharacterized protein</fullName>
    </submittedName>
</protein>
<feature type="compositionally biased region" description="Basic and acidic residues" evidence="1">
    <location>
        <begin position="412"/>
        <end position="427"/>
    </location>
</feature>
<keyword evidence="2" id="KW-1133">Transmembrane helix</keyword>
<keyword evidence="2" id="KW-0812">Transmembrane</keyword>
<keyword evidence="2" id="KW-0472">Membrane</keyword>
<feature type="transmembrane region" description="Helical" evidence="2">
    <location>
        <begin position="289"/>
        <end position="306"/>
    </location>
</feature>
<proteinExistence type="predicted"/>
<feature type="compositionally biased region" description="Basic and acidic residues" evidence="1">
    <location>
        <begin position="143"/>
        <end position="152"/>
    </location>
</feature>
<dbReference type="AlphaFoldDB" id="A0A0G4GRC0"/>
<reference evidence="3 4" key="1">
    <citation type="submission" date="2014-11" db="EMBL/GenBank/DDBJ databases">
        <authorList>
            <person name="Zhu J."/>
            <person name="Qi W."/>
            <person name="Song R."/>
        </authorList>
    </citation>
    <scope>NUCLEOTIDE SEQUENCE [LARGE SCALE GENOMIC DNA]</scope>
</reference>
<feature type="transmembrane region" description="Helical" evidence="2">
    <location>
        <begin position="318"/>
        <end position="338"/>
    </location>
</feature>
<organism evidence="3 4">
    <name type="scientific">Vitrella brassicaformis (strain CCMP3155)</name>
    <dbReference type="NCBI Taxonomy" id="1169540"/>
    <lineage>
        <taxon>Eukaryota</taxon>
        <taxon>Sar</taxon>
        <taxon>Alveolata</taxon>
        <taxon>Colpodellida</taxon>
        <taxon>Vitrellaceae</taxon>
        <taxon>Vitrella</taxon>
    </lineage>
</organism>
<sequence length="477" mass="52886">MMRCSVMDIVAPLLQNGALPFYVLRFWIIVFLHPTEHELTAVLEGSDPLFLRLLATRGLVHLLPQLVQRIYDPNTHAGPHHMTPPPSPLPLPALAPPPSAPPAAAPAALAIRAPRVNEERRELRAAFEQEKAETHGEKHKTVRRPEGLRDRAGTGGEGSEMVVVKEAMKEMEELSESDGSPPISSDTGAIAIPEERKQTKRPPHVRTTSGDHEREHQQQSTEAGPAASAASAAADYSALARRPEDKAAVRGAGFYGQRPDPWALGFRLLAGRLVRDPGMNYLVVRVKEHMLLGSILATTLTGLLHLRSMRKLMKRVPLLPLGCALTSVYLYVITYRPFWGARLARIVAKMHRLLMGLRVVVWLRSFFERVRDTAFPPHPFPGAAVPSSGERESGPSPSVGLSPSGSFYSTADTERDVQKAVERWGRQDRKRRRRRPAVDDIDEGGSAQPSMLFEPNLQKCGELLQDFAWKHWSALRD</sequence>
<evidence type="ECO:0000256" key="1">
    <source>
        <dbReference type="SAM" id="MobiDB-lite"/>
    </source>
</evidence>
<dbReference type="InParanoid" id="A0A0G4GRC0"/>
<feature type="region of interest" description="Disordered" evidence="1">
    <location>
        <begin position="170"/>
        <end position="237"/>
    </location>
</feature>
<dbReference type="Proteomes" id="UP000041254">
    <property type="component" value="Unassembled WGS sequence"/>
</dbReference>
<feature type="compositionally biased region" description="Low complexity" evidence="1">
    <location>
        <begin position="220"/>
        <end position="237"/>
    </location>
</feature>
<name>A0A0G4GRC0_VITBC</name>
<evidence type="ECO:0000256" key="2">
    <source>
        <dbReference type="SAM" id="Phobius"/>
    </source>
</evidence>
<feature type="region of interest" description="Disordered" evidence="1">
    <location>
        <begin position="128"/>
        <end position="158"/>
    </location>
</feature>